<keyword evidence="1" id="KW-1133">Transmembrane helix</keyword>
<name>L0G0G3_ECHVK</name>
<keyword evidence="3" id="KW-1185">Reference proteome</keyword>
<dbReference type="Proteomes" id="UP000010796">
    <property type="component" value="Chromosome"/>
</dbReference>
<dbReference type="PATRIC" id="fig|926556.3.peg.2927"/>
<keyword evidence="1" id="KW-0472">Membrane</keyword>
<dbReference type="AlphaFoldDB" id="L0G0G3"/>
<evidence type="ECO:0000313" key="2">
    <source>
        <dbReference type="EMBL" id="AGA79012.1"/>
    </source>
</evidence>
<dbReference type="KEGG" id="evi:Echvi_2773"/>
<dbReference type="OrthoDB" id="893763at2"/>
<feature type="transmembrane region" description="Helical" evidence="1">
    <location>
        <begin position="38"/>
        <end position="60"/>
    </location>
</feature>
<keyword evidence="1" id="KW-0812">Transmembrane</keyword>
<evidence type="ECO:0000313" key="3">
    <source>
        <dbReference type="Proteomes" id="UP000010796"/>
    </source>
</evidence>
<dbReference type="HOGENOM" id="CLU_2010798_0_0_10"/>
<protein>
    <submittedName>
        <fullName evidence="2">Uncharacterized protein</fullName>
    </submittedName>
</protein>
<reference evidence="3" key="1">
    <citation type="submission" date="2012-02" db="EMBL/GenBank/DDBJ databases">
        <title>The complete genome of Echinicola vietnamensis DSM 17526.</title>
        <authorList>
            <person name="Lucas S."/>
            <person name="Copeland A."/>
            <person name="Lapidus A."/>
            <person name="Glavina del Rio T."/>
            <person name="Dalin E."/>
            <person name="Tice H."/>
            <person name="Bruce D."/>
            <person name="Goodwin L."/>
            <person name="Pitluck S."/>
            <person name="Peters L."/>
            <person name="Ovchinnikova G."/>
            <person name="Teshima H."/>
            <person name="Kyrpides N."/>
            <person name="Mavromatis K."/>
            <person name="Ivanova N."/>
            <person name="Brettin T."/>
            <person name="Detter J.C."/>
            <person name="Han C."/>
            <person name="Larimer F."/>
            <person name="Land M."/>
            <person name="Hauser L."/>
            <person name="Markowitz V."/>
            <person name="Cheng J.-F."/>
            <person name="Hugenholtz P."/>
            <person name="Woyke T."/>
            <person name="Wu D."/>
            <person name="Brambilla E."/>
            <person name="Klenk H.-P."/>
            <person name="Eisen J.A."/>
        </authorList>
    </citation>
    <scope>NUCLEOTIDE SEQUENCE [LARGE SCALE GENOMIC DNA]</scope>
    <source>
        <strain evidence="3">DSM 17526 / LMG 23754 / KMM 6221</strain>
    </source>
</reference>
<organism evidence="2 3">
    <name type="scientific">Echinicola vietnamensis (strain DSM 17526 / LMG 23754 / KMM 6221)</name>
    <dbReference type="NCBI Taxonomy" id="926556"/>
    <lineage>
        <taxon>Bacteria</taxon>
        <taxon>Pseudomonadati</taxon>
        <taxon>Bacteroidota</taxon>
        <taxon>Cytophagia</taxon>
        <taxon>Cytophagales</taxon>
        <taxon>Cyclobacteriaceae</taxon>
        <taxon>Echinicola</taxon>
    </lineage>
</organism>
<dbReference type="RefSeq" id="WP_015266564.1">
    <property type="nucleotide sequence ID" value="NC_019904.1"/>
</dbReference>
<gene>
    <name evidence="2" type="ordered locus">Echvi_2773</name>
</gene>
<sequence length="129" mass="14896">MKNNIPKGNIFRVPEGYFESLPDQIMAKKLQNKQHTTWISGVAAAITVILTSLLFFKLLIEPTAEPAPPSTLAVDEEIEMLIDRGHWNAEDVLSLSDDPNVILDELLYEHWRSYPLSESELEEELWYYY</sequence>
<dbReference type="STRING" id="926556.Echvi_2773"/>
<accession>L0G0G3</accession>
<evidence type="ECO:0000256" key="1">
    <source>
        <dbReference type="SAM" id="Phobius"/>
    </source>
</evidence>
<proteinExistence type="predicted"/>
<dbReference type="EMBL" id="CP003346">
    <property type="protein sequence ID" value="AGA79012.1"/>
    <property type="molecule type" value="Genomic_DNA"/>
</dbReference>